<organism evidence="1 2">
    <name type="scientific">Tubulinosema ratisbonensis</name>
    <dbReference type="NCBI Taxonomy" id="291195"/>
    <lineage>
        <taxon>Eukaryota</taxon>
        <taxon>Fungi</taxon>
        <taxon>Fungi incertae sedis</taxon>
        <taxon>Microsporidia</taxon>
        <taxon>Tubulinosematoidea</taxon>
        <taxon>Tubulinosematidae</taxon>
        <taxon>Tubulinosema</taxon>
    </lineage>
</organism>
<sequence>EYELSSSYKIYKNLEKYLNINGPCLTTELNKISEFILEILSHDMSKLNKNIQEFFENLYKDNNFLYLEKLKSKGPIMLFYILQNKNFQKIFAITKRRSLEERIEVTNFMIQDLSYVEYFNLISQTNKNTEKVNNLINDKTKDFKTNIESFKFGLNHLTNFIRKLIDANQLDEKFEDSICNFISIFLPEYHYFQIDPRFLRFDRLKYSTKSRLCIFIHKYMVLHSYISFKKILDLNMKRKSEDISDEIFKKTENELFLKESVKLRTILILYMKLANYHDYATLLEKLNEYYIISYLEEGERVSQINYLDEFVLKIVYNLCNPNIKINSQRINFFLDEIIYAILLKDENKIVSILPKFSDLTDSLVIKSDKWKENEHILNMFLKIINGLRDN</sequence>
<dbReference type="VEuPathDB" id="MicrosporidiaDB:TUBRATIS_29770"/>
<gene>
    <name evidence="1" type="ORF">TUBRATIS_29770</name>
</gene>
<accession>A0A437AHM9</accession>
<keyword evidence="2" id="KW-1185">Reference proteome</keyword>
<reference evidence="1 2" key="1">
    <citation type="submission" date="2018-10" db="EMBL/GenBank/DDBJ databases">
        <title>Draft genome sequence of the microsporidian Tubulinosema ratisbonensis.</title>
        <authorList>
            <person name="Polonais V."/>
            <person name="Peyretaillade E."/>
            <person name="Niehus S."/>
            <person name="Wawrzyniak I."/>
            <person name="Franchet A."/>
            <person name="Gaspin C."/>
            <person name="Reichstadt M."/>
            <person name="Belser C."/>
            <person name="Labadie K."/>
            <person name="Delbac F."/>
            <person name="Ferrandon D."/>
        </authorList>
    </citation>
    <scope>NUCLEOTIDE SEQUENCE [LARGE SCALE GENOMIC DNA]</scope>
    <source>
        <strain evidence="1 2">Franzen</strain>
    </source>
</reference>
<dbReference type="EMBL" id="RCSS01000833">
    <property type="protein sequence ID" value="RVD90596.1"/>
    <property type="molecule type" value="Genomic_DNA"/>
</dbReference>
<evidence type="ECO:0000313" key="2">
    <source>
        <dbReference type="Proteomes" id="UP000282876"/>
    </source>
</evidence>
<name>A0A437AHM9_9MICR</name>
<comment type="caution">
    <text evidence="1">The sequence shown here is derived from an EMBL/GenBank/DDBJ whole genome shotgun (WGS) entry which is preliminary data.</text>
</comment>
<proteinExistence type="predicted"/>
<evidence type="ECO:0000313" key="1">
    <source>
        <dbReference type="EMBL" id="RVD90596.1"/>
    </source>
</evidence>
<protein>
    <submittedName>
        <fullName evidence="1">Uncharacterized protein</fullName>
    </submittedName>
</protein>
<dbReference type="AlphaFoldDB" id="A0A437AHM9"/>
<feature type="non-terminal residue" evidence="1">
    <location>
        <position position="1"/>
    </location>
</feature>
<dbReference type="Proteomes" id="UP000282876">
    <property type="component" value="Unassembled WGS sequence"/>
</dbReference>